<comment type="caution">
    <text evidence="2">The sequence shown here is derived from an EMBL/GenBank/DDBJ whole genome shotgun (WGS) entry which is preliminary data.</text>
</comment>
<evidence type="ECO:0000313" key="3">
    <source>
        <dbReference type="Proteomes" id="UP001497392"/>
    </source>
</evidence>
<evidence type="ECO:0000313" key="2">
    <source>
        <dbReference type="EMBL" id="CAL5222451.1"/>
    </source>
</evidence>
<sequence length="280" mass="30106">MRVVPFQLRRGLCGNKCWESCLCQFNRGRTRRLDESDAPVDAAPQQPRPGAQDQQRSAQQDNAHPTFVAPLSGVINGTADVAASSSAPSASSITLSGNWSGHSLARDMEQNSINAQHPQAPNEISDSRMLLALCPASSSVARLPSWIPPILSELSGSPFASSMRANLTRTPSIQGDEYISLLQSCVDPLLDCASWPWEVPDDEQLLSELLTPGSQDVVSTQAAQQQAAEEQPAASGLPVSAHTLWCVARVEVRKLLRALSRLRPRYDTASVLGSTELTPG</sequence>
<feature type="compositionally biased region" description="Polar residues" evidence="1">
    <location>
        <begin position="52"/>
        <end position="61"/>
    </location>
</feature>
<dbReference type="Proteomes" id="UP001497392">
    <property type="component" value="Unassembled WGS sequence"/>
</dbReference>
<name>A0ABP1FR98_9CHLO</name>
<accession>A0ABP1FR98</accession>
<evidence type="ECO:0000256" key="1">
    <source>
        <dbReference type="SAM" id="MobiDB-lite"/>
    </source>
</evidence>
<gene>
    <name evidence="2" type="primary">g4816</name>
    <name evidence="2" type="ORF">VP750_LOCUS4110</name>
</gene>
<proteinExistence type="predicted"/>
<organism evidence="2 3">
    <name type="scientific">Coccomyxa viridis</name>
    <dbReference type="NCBI Taxonomy" id="1274662"/>
    <lineage>
        <taxon>Eukaryota</taxon>
        <taxon>Viridiplantae</taxon>
        <taxon>Chlorophyta</taxon>
        <taxon>core chlorophytes</taxon>
        <taxon>Trebouxiophyceae</taxon>
        <taxon>Trebouxiophyceae incertae sedis</taxon>
        <taxon>Coccomyxaceae</taxon>
        <taxon>Coccomyxa</taxon>
    </lineage>
</organism>
<keyword evidence="3" id="KW-1185">Reference proteome</keyword>
<protein>
    <submittedName>
        <fullName evidence="2">G4816 protein</fullName>
    </submittedName>
</protein>
<feature type="region of interest" description="Disordered" evidence="1">
    <location>
        <begin position="32"/>
        <end position="61"/>
    </location>
</feature>
<reference evidence="2 3" key="1">
    <citation type="submission" date="2024-06" db="EMBL/GenBank/DDBJ databases">
        <authorList>
            <person name="Kraege A."/>
            <person name="Thomma B."/>
        </authorList>
    </citation>
    <scope>NUCLEOTIDE SEQUENCE [LARGE SCALE GENOMIC DNA]</scope>
</reference>
<dbReference type="EMBL" id="CAXHTA020000007">
    <property type="protein sequence ID" value="CAL5222451.1"/>
    <property type="molecule type" value="Genomic_DNA"/>
</dbReference>